<dbReference type="PROSITE" id="PS50089">
    <property type="entry name" value="ZF_RING_2"/>
    <property type="match status" value="1"/>
</dbReference>
<dbReference type="SUPFAM" id="SSF49899">
    <property type="entry name" value="Concanavalin A-like lectins/glucanases"/>
    <property type="match status" value="1"/>
</dbReference>
<dbReference type="Gene3D" id="3.30.40.10">
    <property type="entry name" value="Zinc/RING finger domain, C3HC4 (zinc finger)"/>
    <property type="match status" value="1"/>
</dbReference>
<dbReference type="FunFam" id="2.60.120.920:FF:000004">
    <property type="entry name" value="Butyrophilin subfamily 1 member A1"/>
    <property type="match status" value="1"/>
</dbReference>
<dbReference type="Gene3D" id="4.10.830.40">
    <property type="match status" value="1"/>
</dbReference>
<dbReference type="InterPro" id="IPR003879">
    <property type="entry name" value="Butyrophylin_SPRY"/>
</dbReference>
<keyword evidence="1" id="KW-0399">Innate immunity</keyword>
<evidence type="ECO:0000256" key="2">
    <source>
        <dbReference type="ARBA" id="ARBA00022723"/>
    </source>
</evidence>
<evidence type="ECO:0000259" key="10">
    <source>
        <dbReference type="PROSITE" id="PS50188"/>
    </source>
</evidence>
<dbReference type="Pfam" id="PF13765">
    <property type="entry name" value="PRY"/>
    <property type="match status" value="1"/>
</dbReference>
<dbReference type="CDD" id="cd19769">
    <property type="entry name" value="Bbox2_TRIM16-like"/>
    <property type="match status" value="1"/>
</dbReference>
<dbReference type="InterPro" id="IPR043136">
    <property type="entry name" value="B30.2/SPRY_sf"/>
</dbReference>
<evidence type="ECO:0000256" key="5">
    <source>
        <dbReference type="ARBA" id="ARBA00022859"/>
    </source>
</evidence>
<evidence type="ECO:0000259" key="8">
    <source>
        <dbReference type="PROSITE" id="PS50089"/>
    </source>
</evidence>
<organism evidence="11 12">
    <name type="scientific">Chanos chanos</name>
    <name type="common">Milkfish</name>
    <name type="synonym">Mugil chanos</name>
    <dbReference type="NCBI Taxonomy" id="29144"/>
    <lineage>
        <taxon>Eukaryota</taxon>
        <taxon>Metazoa</taxon>
        <taxon>Chordata</taxon>
        <taxon>Craniata</taxon>
        <taxon>Vertebrata</taxon>
        <taxon>Euteleostomi</taxon>
        <taxon>Actinopterygii</taxon>
        <taxon>Neopterygii</taxon>
        <taxon>Teleostei</taxon>
        <taxon>Ostariophysi</taxon>
        <taxon>Gonorynchiformes</taxon>
        <taxon>Chanidae</taxon>
        <taxon>Chanos</taxon>
    </lineage>
</organism>
<evidence type="ECO:0000259" key="9">
    <source>
        <dbReference type="PROSITE" id="PS50119"/>
    </source>
</evidence>
<dbReference type="PANTHER" id="PTHR25465">
    <property type="entry name" value="B-BOX DOMAIN CONTAINING"/>
    <property type="match status" value="1"/>
</dbReference>
<dbReference type="GO" id="GO:0045087">
    <property type="term" value="P:innate immune response"/>
    <property type="evidence" value="ECO:0007669"/>
    <property type="project" value="UniProtKB-KW"/>
</dbReference>
<gene>
    <name evidence="12" type="primary">LOC115816590</name>
</gene>
<dbReference type="GeneID" id="115816590"/>
<keyword evidence="5" id="KW-0391">Immunity</keyword>
<dbReference type="InterPro" id="IPR013320">
    <property type="entry name" value="ConA-like_dom_sf"/>
</dbReference>
<keyword evidence="4" id="KW-0862">Zinc</keyword>
<sequence length="531" mass="61412">MSSFSDPSSEEELQCLVCQNDFTDSVAVPCGHKFCKNCITHYWNTNDCLECPTCKQTFQSIPEFQIDTESEEKDETVEEFNETEVLCDFCSDKKVKAFKSCLHCGMSYCETHLEPHENVEKLKKHKLMEPVENLTDYICQKHERPLELFCRDDRSYVCYFCTEGEHKYHNAIPVEEENAAWKAKLGKLQAEVKQMIQDRLKRTEEIKRLVELSEKNVEMETADLLEICAALIRSVRKIQAELSKAMEEKQKATEERAEGLIQELQEEISELQRRDSELEQLSHTENHFHLLQLLQVSPSLCSLPQTKEWPDIRINTELSMRTLRKALSQLETVLDEKLSETELKKIQHYAVEVSLDADTAYPKLIVSDDGKEVAYGNTRQCLPDNPERFDTCVCVLGTQGFSSGRFYYEVEVKEKTDWDIGVVKESVNRKGKISVITKNGYWRVWLRNGNRYVAVTNFNIPLSLRQEPRKVGVFVDYEEGLVSFYDVEAKSHIYSFTDQSFTEKLYPYFSPCPNYGGKNSAPLVITPVNHH</sequence>
<protein>
    <submittedName>
        <fullName evidence="12">E3 ubiquitin-protein ligase TRIM39-like</fullName>
    </submittedName>
</protein>
<feature type="domain" description="B box-type" evidence="9">
    <location>
        <begin position="134"/>
        <end position="174"/>
    </location>
</feature>
<evidence type="ECO:0000256" key="3">
    <source>
        <dbReference type="ARBA" id="ARBA00022771"/>
    </source>
</evidence>
<dbReference type="PRINTS" id="PR01407">
    <property type="entry name" value="BUTYPHLNCDUF"/>
</dbReference>
<dbReference type="Proteomes" id="UP000504632">
    <property type="component" value="Chromosome 7"/>
</dbReference>
<dbReference type="SUPFAM" id="SSF57845">
    <property type="entry name" value="B-box zinc-binding domain"/>
    <property type="match status" value="1"/>
</dbReference>
<dbReference type="InParanoid" id="A0A6J2VTQ1"/>
<dbReference type="CDD" id="cd13733">
    <property type="entry name" value="SPRY_PRY_C-I_1"/>
    <property type="match status" value="1"/>
</dbReference>
<keyword evidence="2" id="KW-0479">Metal-binding</keyword>
<dbReference type="InterPro" id="IPR001870">
    <property type="entry name" value="B30.2/SPRY"/>
</dbReference>
<proteinExistence type="predicted"/>
<dbReference type="SMART" id="SM00336">
    <property type="entry name" value="BBOX"/>
    <property type="match status" value="2"/>
</dbReference>
<dbReference type="Pfam" id="PF13920">
    <property type="entry name" value="zf-C3HC4_3"/>
    <property type="match status" value="1"/>
</dbReference>
<dbReference type="Gene3D" id="2.60.120.920">
    <property type="match status" value="1"/>
</dbReference>
<keyword evidence="11" id="KW-1185">Reference proteome</keyword>
<evidence type="ECO:0000256" key="6">
    <source>
        <dbReference type="PROSITE-ProRule" id="PRU00024"/>
    </source>
</evidence>
<keyword evidence="3 6" id="KW-0863">Zinc-finger</keyword>
<dbReference type="InterPro" id="IPR000315">
    <property type="entry name" value="Znf_B-box"/>
</dbReference>
<evidence type="ECO:0000256" key="1">
    <source>
        <dbReference type="ARBA" id="ARBA00022588"/>
    </source>
</evidence>
<feature type="domain" description="B30.2/SPRY" evidence="10">
    <location>
        <begin position="333"/>
        <end position="528"/>
    </location>
</feature>
<feature type="coiled-coil region" evidence="7">
    <location>
        <begin position="228"/>
        <end position="281"/>
    </location>
</feature>
<dbReference type="InterPro" id="IPR051051">
    <property type="entry name" value="E3_ubiq-ligase_TRIM/RNF"/>
</dbReference>
<dbReference type="Pfam" id="PF00622">
    <property type="entry name" value="SPRY"/>
    <property type="match status" value="1"/>
</dbReference>
<accession>A0A6J2VTQ1</accession>
<dbReference type="RefSeq" id="XP_030635432.1">
    <property type="nucleotide sequence ID" value="XM_030779572.1"/>
</dbReference>
<name>A0A6J2VTQ1_CHACN</name>
<evidence type="ECO:0000256" key="4">
    <source>
        <dbReference type="ARBA" id="ARBA00022833"/>
    </source>
</evidence>
<dbReference type="InterPro" id="IPR003877">
    <property type="entry name" value="SPRY_dom"/>
</dbReference>
<feature type="domain" description="RING-type" evidence="8">
    <location>
        <begin position="15"/>
        <end position="55"/>
    </location>
</feature>
<dbReference type="SUPFAM" id="SSF57850">
    <property type="entry name" value="RING/U-box"/>
    <property type="match status" value="1"/>
</dbReference>
<dbReference type="InterPro" id="IPR006574">
    <property type="entry name" value="PRY"/>
</dbReference>
<dbReference type="AlphaFoldDB" id="A0A6J2VTQ1"/>
<dbReference type="SMART" id="SM00184">
    <property type="entry name" value="RING"/>
    <property type="match status" value="1"/>
</dbReference>
<dbReference type="InterPro" id="IPR001841">
    <property type="entry name" value="Znf_RING"/>
</dbReference>
<evidence type="ECO:0000256" key="7">
    <source>
        <dbReference type="SAM" id="Coils"/>
    </source>
</evidence>
<dbReference type="PANTHER" id="PTHR25465:SF32">
    <property type="entry name" value="BLOODTHIRSTY-RELATED GENE FAMILY, MEMBER 16 ISOFORM X1-RELATED"/>
    <property type="match status" value="1"/>
</dbReference>
<evidence type="ECO:0000313" key="11">
    <source>
        <dbReference type="Proteomes" id="UP000504632"/>
    </source>
</evidence>
<dbReference type="Pfam" id="PF00643">
    <property type="entry name" value="zf-B_box"/>
    <property type="match status" value="1"/>
</dbReference>
<dbReference type="InterPro" id="IPR013083">
    <property type="entry name" value="Znf_RING/FYVE/PHD"/>
</dbReference>
<dbReference type="InterPro" id="IPR017907">
    <property type="entry name" value="Znf_RING_CS"/>
</dbReference>
<keyword evidence="7" id="KW-0175">Coiled coil</keyword>
<reference evidence="12" key="1">
    <citation type="submission" date="2025-08" db="UniProtKB">
        <authorList>
            <consortium name="RefSeq"/>
        </authorList>
    </citation>
    <scope>IDENTIFICATION</scope>
</reference>
<dbReference type="GO" id="GO:0005737">
    <property type="term" value="C:cytoplasm"/>
    <property type="evidence" value="ECO:0007669"/>
    <property type="project" value="UniProtKB-ARBA"/>
</dbReference>
<evidence type="ECO:0000313" key="12">
    <source>
        <dbReference type="RefSeq" id="XP_030635432.1"/>
    </source>
</evidence>
<dbReference type="GO" id="GO:0008270">
    <property type="term" value="F:zinc ion binding"/>
    <property type="evidence" value="ECO:0007669"/>
    <property type="project" value="UniProtKB-KW"/>
</dbReference>
<dbReference type="PROSITE" id="PS00518">
    <property type="entry name" value="ZF_RING_1"/>
    <property type="match status" value="1"/>
</dbReference>
<dbReference type="OrthoDB" id="6270329at2759"/>
<dbReference type="PROSITE" id="PS50119">
    <property type="entry name" value="ZF_BBOX"/>
    <property type="match status" value="1"/>
</dbReference>
<dbReference type="InterPro" id="IPR058030">
    <property type="entry name" value="TRIM8/14/16/25/29/45/65_CC"/>
</dbReference>
<dbReference type="Gene3D" id="3.30.160.60">
    <property type="entry name" value="Classic Zinc Finger"/>
    <property type="match status" value="1"/>
</dbReference>
<dbReference type="PROSITE" id="PS50188">
    <property type="entry name" value="B302_SPRY"/>
    <property type="match status" value="1"/>
</dbReference>
<dbReference type="Pfam" id="PF25600">
    <property type="entry name" value="TRIM_CC"/>
    <property type="match status" value="1"/>
</dbReference>
<dbReference type="SMART" id="SM00589">
    <property type="entry name" value="PRY"/>
    <property type="match status" value="1"/>
</dbReference>
<dbReference type="SMART" id="SM00449">
    <property type="entry name" value="SPRY"/>
    <property type="match status" value="1"/>
</dbReference>